<evidence type="ECO:0000313" key="4">
    <source>
        <dbReference type="Proteomes" id="UP000315112"/>
    </source>
</evidence>
<dbReference type="EMBL" id="VLKW01000002">
    <property type="protein sequence ID" value="TWI49937.1"/>
    <property type="molecule type" value="Genomic_DNA"/>
</dbReference>
<comment type="caution">
    <text evidence="3">The sequence shown here is derived from an EMBL/GenBank/DDBJ whole genome shotgun (WGS) entry which is preliminary data.</text>
</comment>
<reference evidence="3 4" key="1">
    <citation type="journal article" date="2015" name="Stand. Genomic Sci.">
        <title>Genomic Encyclopedia of Bacterial and Archaeal Type Strains, Phase III: the genomes of soil and plant-associated and newly described type strains.</title>
        <authorList>
            <person name="Whitman W.B."/>
            <person name="Woyke T."/>
            <person name="Klenk H.P."/>
            <person name="Zhou Y."/>
            <person name="Lilburn T.G."/>
            <person name="Beck B.J."/>
            <person name="De Vos P."/>
            <person name="Vandamme P."/>
            <person name="Eisen J.A."/>
            <person name="Garrity G."/>
            <person name="Hugenholtz P."/>
            <person name="Kyrpides N.C."/>
        </authorList>
    </citation>
    <scope>NUCLEOTIDE SEQUENCE [LARGE SCALE GENOMIC DNA]</scope>
    <source>
        <strain evidence="3 4">CGMCC 1.10685</strain>
    </source>
</reference>
<accession>A0A562PZV0</accession>
<name>A0A562PZV0_9BURK</name>
<organism evidence="3 4">
    <name type="scientific">Pseudoduganella flava</name>
    <dbReference type="NCBI Taxonomy" id="871742"/>
    <lineage>
        <taxon>Bacteria</taxon>
        <taxon>Pseudomonadati</taxon>
        <taxon>Pseudomonadota</taxon>
        <taxon>Betaproteobacteria</taxon>
        <taxon>Burkholderiales</taxon>
        <taxon>Oxalobacteraceae</taxon>
        <taxon>Telluria group</taxon>
        <taxon>Pseudoduganella</taxon>
    </lineage>
</organism>
<keyword evidence="3" id="KW-0966">Cell projection</keyword>
<proteinExistence type="inferred from homology"/>
<sequence>MAISALGIGLTGLQANAKGLGVEAHNTANMNTDNFVPQVGNFNEARPAGTGVTLSIAARDLSAAENVGSAPSGTDPATSITNSLVYKAGFDLSAKLIQAADERLGTLIDIRA</sequence>
<comment type="similarity">
    <text evidence="1">Belongs to the flagella basal body rod proteins family.</text>
</comment>
<protein>
    <submittedName>
        <fullName evidence="3">Flagellar basal-body rod protein FlgC</fullName>
    </submittedName>
</protein>
<keyword evidence="3" id="KW-0969">Cilium</keyword>
<evidence type="ECO:0000256" key="1">
    <source>
        <dbReference type="ARBA" id="ARBA00009677"/>
    </source>
</evidence>
<gene>
    <name evidence="3" type="ORF">IP92_01161</name>
</gene>
<evidence type="ECO:0000313" key="3">
    <source>
        <dbReference type="EMBL" id="TWI49937.1"/>
    </source>
</evidence>
<keyword evidence="3" id="KW-0282">Flagellum</keyword>
<dbReference type="Proteomes" id="UP000315112">
    <property type="component" value="Unassembled WGS sequence"/>
</dbReference>
<evidence type="ECO:0000259" key="2">
    <source>
        <dbReference type="Pfam" id="PF06429"/>
    </source>
</evidence>
<dbReference type="AlphaFoldDB" id="A0A562PZV0"/>
<dbReference type="Pfam" id="PF06429">
    <property type="entry name" value="Flg_bbr_C"/>
    <property type="match status" value="1"/>
</dbReference>
<dbReference type="InterPro" id="IPR010930">
    <property type="entry name" value="Flg_bb/hook_C_dom"/>
</dbReference>
<feature type="domain" description="Flagellar basal-body/hook protein C-terminal" evidence="2">
    <location>
        <begin position="72"/>
        <end position="109"/>
    </location>
</feature>